<proteinExistence type="predicted"/>
<feature type="compositionally biased region" description="Low complexity" evidence="1">
    <location>
        <begin position="58"/>
        <end position="69"/>
    </location>
</feature>
<protein>
    <submittedName>
        <fullName evidence="3">Uncharacterized protein</fullName>
    </submittedName>
</protein>
<accession>A0A4Y2QUA7</accession>
<comment type="caution">
    <text evidence="3">The sequence shown here is derived from an EMBL/GenBank/DDBJ whole genome shotgun (WGS) entry which is preliminary data.</text>
</comment>
<dbReference type="Proteomes" id="UP000499080">
    <property type="component" value="Unassembled WGS sequence"/>
</dbReference>
<sequence length="93" mass="10651">MEEDAGFQLLFISHASLILSIFEETSQLEITRVQIWRTCRCCSYCNCDYLWNGRLSHKSSSSTCDTQSSGGDWGQKWRGQNLQTPESTSEYRG</sequence>
<feature type="compositionally biased region" description="Polar residues" evidence="1">
    <location>
        <begin position="78"/>
        <end position="93"/>
    </location>
</feature>
<dbReference type="AlphaFoldDB" id="A0A4Y2QUA7"/>
<evidence type="ECO:0000313" key="4">
    <source>
        <dbReference type="Proteomes" id="UP000499080"/>
    </source>
</evidence>
<name>A0A4Y2QUA7_ARAVE</name>
<evidence type="ECO:0000313" key="2">
    <source>
        <dbReference type="EMBL" id="GBN66821.1"/>
    </source>
</evidence>
<evidence type="ECO:0000313" key="3">
    <source>
        <dbReference type="EMBL" id="GBN66826.1"/>
    </source>
</evidence>
<dbReference type="EMBL" id="BGPR01014820">
    <property type="protein sequence ID" value="GBN66826.1"/>
    <property type="molecule type" value="Genomic_DNA"/>
</dbReference>
<dbReference type="EMBL" id="BGPR01014819">
    <property type="protein sequence ID" value="GBN66821.1"/>
    <property type="molecule type" value="Genomic_DNA"/>
</dbReference>
<organism evidence="3 4">
    <name type="scientific">Araneus ventricosus</name>
    <name type="common">Orbweaver spider</name>
    <name type="synonym">Epeira ventricosa</name>
    <dbReference type="NCBI Taxonomy" id="182803"/>
    <lineage>
        <taxon>Eukaryota</taxon>
        <taxon>Metazoa</taxon>
        <taxon>Ecdysozoa</taxon>
        <taxon>Arthropoda</taxon>
        <taxon>Chelicerata</taxon>
        <taxon>Arachnida</taxon>
        <taxon>Araneae</taxon>
        <taxon>Araneomorphae</taxon>
        <taxon>Entelegynae</taxon>
        <taxon>Araneoidea</taxon>
        <taxon>Araneidae</taxon>
        <taxon>Araneus</taxon>
    </lineage>
</organism>
<gene>
    <name evidence="3" type="ORF">AVEN_225711_1</name>
    <name evidence="2" type="ORF">AVEN_70943_1</name>
</gene>
<feature type="region of interest" description="Disordered" evidence="1">
    <location>
        <begin position="57"/>
        <end position="93"/>
    </location>
</feature>
<evidence type="ECO:0000256" key="1">
    <source>
        <dbReference type="SAM" id="MobiDB-lite"/>
    </source>
</evidence>
<reference evidence="3 4" key="1">
    <citation type="journal article" date="2019" name="Sci. Rep.">
        <title>Orb-weaving spider Araneus ventricosus genome elucidates the spidroin gene catalogue.</title>
        <authorList>
            <person name="Kono N."/>
            <person name="Nakamura H."/>
            <person name="Ohtoshi R."/>
            <person name="Moran D.A.P."/>
            <person name="Shinohara A."/>
            <person name="Yoshida Y."/>
            <person name="Fujiwara M."/>
            <person name="Mori M."/>
            <person name="Tomita M."/>
            <person name="Arakawa K."/>
        </authorList>
    </citation>
    <scope>NUCLEOTIDE SEQUENCE [LARGE SCALE GENOMIC DNA]</scope>
</reference>
<keyword evidence="4" id="KW-1185">Reference proteome</keyword>